<dbReference type="InterPro" id="IPR036388">
    <property type="entry name" value="WH-like_DNA-bd_sf"/>
</dbReference>
<dbReference type="eggNOG" id="arCOG02280">
    <property type="taxonomic scope" value="Archaea"/>
</dbReference>
<evidence type="ECO:0000313" key="6">
    <source>
        <dbReference type="Proteomes" id="UP000011680"/>
    </source>
</evidence>
<evidence type="ECO:0000256" key="1">
    <source>
        <dbReference type="ARBA" id="ARBA00023015"/>
    </source>
</evidence>
<keyword evidence="6" id="KW-1185">Reference proteome</keyword>
<sequence length="225" mass="25173">MSNACIVRGEIPAEEFALYEALDSLPDVEFEVERIVQSGDEAAMPLMWIRNATVEAVEEAFAGDPSVEELELLSAFDEEQLYRMQWISEVEVVLQMLTNSHATITDAYGTDGRWYLRVLYPDRESLSKTVQFADDNGLTFDVTAIRQLEGEPAGRFGLTEAQFEALETALEAGYYEVPRETDQSELADQLNISHQALSERLRRATGALIEDALLVGAVEARREDS</sequence>
<evidence type="ECO:0000313" key="5">
    <source>
        <dbReference type="EMBL" id="EMA49667.1"/>
    </source>
</evidence>
<dbReference type="InterPro" id="IPR031803">
    <property type="entry name" value="BAT_GAF/HTH-assoc"/>
</dbReference>
<dbReference type="EMBL" id="AOMF01000174">
    <property type="protein sequence ID" value="EMA49667.1"/>
    <property type="molecule type" value="Genomic_DNA"/>
</dbReference>
<dbReference type="RefSeq" id="WP_007743041.1">
    <property type="nucleotide sequence ID" value="NZ_AOMF01000174.1"/>
</dbReference>
<proteinExistence type="predicted"/>
<name>M0MV93_9EURY</name>
<dbReference type="AlphaFoldDB" id="M0MV93"/>
<keyword evidence="1" id="KW-0805">Transcription regulation</keyword>
<protein>
    <submittedName>
        <fullName evidence="5">DNA binding domain-containing protein</fullName>
    </submittedName>
</protein>
<dbReference type="InterPro" id="IPR007050">
    <property type="entry name" value="HTH_bacterioopsin"/>
</dbReference>
<dbReference type="Pfam" id="PF04967">
    <property type="entry name" value="HTH_10"/>
    <property type="match status" value="1"/>
</dbReference>
<dbReference type="Proteomes" id="UP000011680">
    <property type="component" value="Unassembled WGS sequence"/>
</dbReference>
<dbReference type="PATRIC" id="fig|1227457.3.peg.3735"/>
<evidence type="ECO:0000259" key="3">
    <source>
        <dbReference type="Pfam" id="PF04967"/>
    </source>
</evidence>
<organism evidence="5 6">
    <name type="scientific">Halococcus thailandensis JCM 13552</name>
    <dbReference type="NCBI Taxonomy" id="1227457"/>
    <lineage>
        <taxon>Archaea</taxon>
        <taxon>Methanobacteriati</taxon>
        <taxon>Methanobacteriota</taxon>
        <taxon>Stenosarchaea group</taxon>
        <taxon>Halobacteria</taxon>
        <taxon>Halobacteriales</taxon>
        <taxon>Halococcaceae</taxon>
        <taxon>Halococcus</taxon>
    </lineage>
</organism>
<accession>M0MV93</accession>
<dbReference type="PANTHER" id="PTHR34236:SF1">
    <property type="entry name" value="DIMETHYL SULFOXIDE REDUCTASE TRANSCRIPTIONAL ACTIVATOR"/>
    <property type="match status" value="1"/>
</dbReference>
<reference evidence="5 6" key="1">
    <citation type="journal article" date="2014" name="PLoS Genet.">
        <title>Phylogenetically driven sequencing of extremely halophilic archaea reveals strategies for static and dynamic osmo-response.</title>
        <authorList>
            <person name="Becker E.A."/>
            <person name="Seitzer P.M."/>
            <person name="Tritt A."/>
            <person name="Larsen D."/>
            <person name="Krusor M."/>
            <person name="Yao A.I."/>
            <person name="Wu D."/>
            <person name="Madern D."/>
            <person name="Eisen J.A."/>
            <person name="Darling A.E."/>
            <person name="Facciotti M.T."/>
        </authorList>
    </citation>
    <scope>NUCLEOTIDE SEQUENCE [LARGE SCALE GENOMIC DNA]</scope>
    <source>
        <strain evidence="5 6">JCM 13552</strain>
    </source>
</reference>
<dbReference type="OrthoDB" id="202021at2157"/>
<evidence type="ECO:0000256" key="2">
    <source>
        <dbReference type="ARBA" id="ARBA00023163"/>
    </source>
</evidence>
<dbReference type="Pfam" id="PF15915">
    <property type="entry name" value="BAT"/>
    <property type="match status" value="1"/>
</dbReference>
<feature type="domain" description="HTH bat-type" evidence="3">
    <location>
        <begin position="158"/>
        <end position="209"/>
    </location>
</feature>
<dbReference type="PANTHER" id="PTHR34236">
    <property type="entry name" value="DIMETHYL SULFOXIDE REDUCTASE TRANSCRIPTIONAL ACTIVATOR"/>
    <property type="match status" value="1"/>
</dbReference>
<comment type="caution">
    <text evidence="5">The sequence shown here is derived from an EMBL/GenBank/DDBJ whole genome shotgun (WGS) entry which is preliminary data.</text>
</comment>
<evidence type="ECO:0000259" key="4">
    <source>
        <dbReference type="Pfam" id="PF15915"/>
    </source>
</evidence>
<keyword evidence="2" id="KW-0804">Transcription</keyword>
<dbReference type="Gene3D" id="1.10.10.10">
    <property type="entry name" value="Winged helix-like DNA-binding domain superfamily/Winged helix DNA-binding domain"/>
    <property type="match status" value="1"/>
</dbReference>
<dbReference type="STRING" id="1227457.C451_19063"/>
<feature type="domain" description="Bacterioopsin transcriptional activator GAF and HTH associated" evidence="4">
    <location>
        <begin position="20"/>
        <end position="152"/>
    </location>
</feature>
<gene>
    <name evidence="5" type="ORF">C451_19063</name>
</gene>